<dbReference type="SUPFAM" id="SSF56507">
    <property type="entry name" value="Methionine synthase activation domain-like"/>
    <property type="match status" value="1"/>
</dbReference>
<organism evidence="1 2">
    <name type="scientific">Candidatus Eisenbergiella pullistercoris</name>
    <dbReference type="NCBI Taxonomy" id="2838555"/>
    <lineage>
        <taxon>Bacteria</taxon>
        <taxon>Bacillati</taxon>
        <taxon>Bacillota</taxon>
        <taxon>Clostridia</taxon>
        <taxon>Lachnospirales</taxon>
        <taxon>Lachnospiraceae</taxon>
        <taxon>Eisenbergiella</taxon>
    </lineage>
</organism>
<name>A0A9D1YT77_9FIRM</name>
<dbReference type="Proteomes" id="UP000824007">
    <property type="component" value="Unassembled WGS sequence"/>
</dbReference>
<dbReference type="GO" id="GO:0008705">
    <property type="term" value="F:methionine synthase activity"/>
    <property type="evidence" value="ECO:0007669"/>
    <property type="project" value="InterPro"/>
</dbReference>
<dbReference type="EMBL" id="DXDD01000176">
    <property type="protein sequence ID" value="HIY61821.1"/>
    <property type="molecule type" value="Genomic_DNA"/>
</dbReference>
<dbReference type="InterPro" id="IPR037010">
    <property type="entry name" value="VitB12-dep_Met_synth_activ_sf"/>
</dbReference>
<dbReference type="AlphaFoldDB" id="A0A9D1YT77"/>
<sequence>MECRWDPKLSLEELAAAAEKYHFWASADGSGPAEPERFREKQEESCRRLRERLQEAADCRAVCVPEKGRREAYAVLSLGARVDGLQELYCRKGLLTEAYLTDCLCRELLRGGCRQLNGLLADRFGLYAQRYLFPGEQLPLSSMETIFSRLRENGEEPPARLLPGGVLLPRQSVACVIRLSESPETVCAGFCGDCSRRGSCGAQSGSWEKTDRRE</sequence>
<reference evidence="1" key="1">
    <citation type="journal article" date="2021" name="PeerJ">
        <title>Extensive microbial diversity within the chicken gut microbiome revealed by metagenomics and culture.</title>
        <authorList>
            <person name="Gilroy R."/>
            <person name="Ravi A."/>
            <person name="Getino M."/>
            <person name="Pursley I."/>
            <person name="Horton D.L."/>
            <person name="Alikhan N.F."/>
            <person name="Baker D."/>
            <person name="Gharbi K."/>
            <person name="Hall N."/>
            <person name="Watson M."/>
            <person name="Adriaenssens E.M."/>
            <person name="Foster-Nyarko E."/>
            <person name="Jarju S."/>
            <person name="Secka A."/>
            <person name="Antonio M."/>
            <person name="Oren A."/>
            <person name="Chaudhuri R.R."/>
            <person name="La Ragione R."/>
            <person name="Hildebrand F."/>
            <person name="Pallen M.J."/>
        </authorList>
    </citation>
    <scope>NUCLEOTIDE SEQUENCE</scope>
    <source>
        <strain evidence="1">ChiSxjej3B15-24422</strain>
    </source>
</reference>
<reference evidence="1" key="2">
    <citation type="submission" date="2021-04" db="EMBL/GenBank/DDBJ databases">
        <authorList>
            <person name="Gilroy R."/>
        </authorList>
    </citation>
    <scope>NUCLEOTIDE SEQUENCE</scope>
    <source>
        <strain evidence="1">ChiSxjej3B15-24422</strain>
    </source>
</reference>
<comment type="caution">
    <text evidence="1">The sequence shown here is derived from an EMBL/GenBank/DDBJ whole genome shotgun (WGS) entry which is preliminary data.</text>
</comment>
<accession>A0A9D1YT77</accession>
<gene>
    <name evidence="1" type="ORF">H9831_14300</name>
</gene>
<protein>
    <recommendedName>
        <fullName evidence="3">Vitamin B12 dependent methionine synthase, activation domain</fullName>
    </recommendedName>
</protein>
<dbReference type="Gene3D" id="3.40.109.40">
    <property type="match status" value="1"/>
</dbReference>
<evidence type="ECO:0000313" key="1">
    <source>
        <dbReference type="EMBL" id="HIY61821.1"/>
    </source>
</evidence>
<evidence type="ECO:0000313" key="2">
    <source>
        <dbReference type="Proteomes" id="UP000824007"/>
    </source>
</evidence>
<evidence type="ECO:0008006" key="3">
    <source>
        <dbReference type="Google" id="ProtNLM"/>
    </source>
</evidence>
<proteinExistence type="predicted"/>